<keyword evidence="9 10" id="KW-0472">Membrane</keyword>
<keyword evidence="12" id="KW-1185">Reference proteome</keyword>
<dbReference type="UniPathway" id="UPA00196"/>
<dbReference type="AlphaFoldDB" id="A0A1Q4V0J3"/>
<evidence type="ECO:0000256" key="4">
    <source>
        <dbReference type="ARBA" id="ARBA00022676"/>
    </source>
</evidence>
<protein>
    <submittedName>
        <fullName evidence="11">Membrane protein</fullName>
    </submittedName>
</protein>
<feature type="transmembrane region" description="Helical" evidence="10">
    <location>
        <begin position="187"/>
        <end position="206"/>
    </location>
</feature>
<dbReference type="PANTHER" id="PTHR12468">
    <property type="entry name" value="GPI MANNOSYLTRANSFERASE 2"/>
    <property type="match status" value="1"/>
</dbReference>
<proteinExistence type="predicted"/>
<dbReference type="GO" id="GO:0006506">
    <property type="term" value="P:GPI anchor biosynthetic process"/>
    <property type="evidence" value="ECO:0007669"/>
    <property type="project" value="UniProtKB-UniPathway"/>
</dbReference>
<evidence type="ECO:0000313" key="11">
    <source>
        <dbReference type="EMBL" id="OKH91402.1"/>
    </source>
</evidence>
<evidence type="ECO:0000256" key="9">
    <source>
        <dbReference type="ARBA" id="ARBA00023136"/>
    </source>
</evidence>
<sequence>MFVTASAAGGAGVRDRLLSWDARLYLGIAEDGYPAGITRDADGEPEGSTLAFFPLYPLLVRLAHRTLGSDMETAALLTAHLAFLGALFAVHGLIGALYGTRTATITLVLVAAAQPMAVVLVMAYAESLFLALAVGALLAVRRGHWLTAGVLALLTGLTRPAAAALALALAVAVVLEIRRLDRVTWRPVAALALACAGTPGYLLWVAERTGRLDGYFVVQEAGWGTHWDFGAAFAGFLGDTFRQGDGWVAVSTAFLLLAACALTALAWRRGVWPPLLVYGTAMLVLTVGQSNYYHSKLRLLAPALLLLVPLAVRLARAPRRTVVPTLLAAALFGTWYGAHMLVTWRYAI</sequence>
<dbReference type="InterPro" id="IPR007315">
    <property type="entry name" value="PIG-V/Gpi18"/>
</dbReference>
<keyword evidence="7" id="KW-0256">Endoplasmic reticulum</keyword>
<dbReference type="STRING" id="1048205.AB852_32550"/>
<feature type="transmembrane region" description="Helical" evidence="10">
    <location>
        <begin position="145"/>
        <end position="175"/>
    </location>
</feature>
<organism evidence="11 12">
    <name type="scientific">Streptomyces uncialis</name>
    <dbReference type="NCBI Taxonomy" id="1048205"/>
    <lineage>
        <taxon>Bacteria</taxon>
        <taxon>Bacillati</taxon>
        <taxon>Actinomycetota</taxon>
        <taxon>Actinomycetes</taxon>
        <taxon>Kitasatosporales</taxon>
        <taxon>Streptomycetaceae</taxon>
        <taxon>Streptomyces</taxon>
    </lineage>
</organism>
<comment type="caution">
    <text evidence="11">The sequence shown here is derived from an EMBL/GenBank/DDBJ whole genome shotgun (WGS) entry which is preliminary data.</text>
</comment>
<feature type="transmembrane region" description="Helical" evidence="10">
    <location>
        <begin position="299"/>
        <end position="315"/>
    </location>
</feature>
<keyword evidence="5" id="KW-0808">Transferase</keyword>
<evidence type="ECO:0000313" key="12">
    <source>
        <dbReference type="Proteomes" id="UP000186455"/>
    </source>
</evidence>
<feature type="transmembrane region" description="Helical" evidence="10">
    <location>
        <begin position="275"/>
        <end position="293"/>
    </location>
</feature>
<dbReference type="PANTHER" id="PTHR12468:SF2">
    <property type="entry name" value="GPI MANNOSYLTRANSFERASE 2"/>
    <property type="match status" value="1"/>
</dbReference>
<keyword evidence="3" id="KW-0337">GPI-anchor biosynthesis</keyword>
<evidence type="ECO:0000256" key="5">
    <source>
        <dbReference type="ARBA" id="ARBA00022679"/>
    </source>
</evidence>
<name>A0A1Q4V0J3_9ACTN</name>
<comment type="subcellular location">
    <subcellularLocation>
        <location evidence="1">Endoplasmic reticulum membrane</location>
        <topology evidence="1">Multi-pass membrane protein</topology>
    </subcellularLocation>
</comment>
<feature type="transmembrane region" description="Helical" evidence="10">
    <location>
        <begin position="74"/>
        <end position="98"/>
    </location>
</feature>
<evidence type="ECO:0000256" key="7">
    <source>
        <dbReference type="ARBA" id="ARBA00022824"/>
    </source>
</evidence>
<dbReference type="GO" id="GO:0000009">
    <property type="term" value="F:alpha-1,6-mannosyltransferase activity"/>
    <property type="evidence" value="ECO:0007669"/>
    <property type="project" value="InterPro"/>
</dbReference>
<evidence type="ECO:0000256" key="1">
    <source>
        <dbReference type="ARBA" id="ARBA00004477"/>
    </source>
</evidence>
<evidence type="ECO:0000256" key="10">
    <source>
        <dbReference type="SAM" id="Phobius"/>
    </source>
</evidence>
<reference evidence="11 12" key="1">
    <citation type="submission" date="2015-06" db="EMBL/GenBank/DDBJ databases">
        <title>Cloning and characterization of the uncialamcin biosynthetic gene cluster.</title>
        <authorList>
            <person name="Yan X."/>
            <person name="Huang T."/>
            <person name="Ge H."/>
            <person name="Shen B."/>
        </authorList>
    </citation>
    <scope>NUCLEOTIDE SEQUENCE [LARGE SCALE GENOMIC DNA]</scope>
    <source>
        <strain evidence="11 12">DCA2648</strain>
    </source>
</reference>
<dbReference type="GO" id="GO:0004376">
    <property type="term" value="F:GPI mannosyltransferase activity"/>
    <property type="evidence" value="ECO:0007669"/>
    <property type="project" value="InterPro"/>
</dbReference>
<evidence type="ECO:0000256" key="2">
    <source>
        <dbReference type="ARBA" id="ARBA00004687"/>
    </source>
</evidence>
<evidence type="ECO:0000256" key="6">
    <source>
        <dbReference type="ARBA" id="ARBA00022692"/>
    </source>
</evidence>
<accession>A0A1Q4V0J3</accession>
<comment type="pathway">
    <text evidence="2">Glycolipid biosynthesis; glycosylphosphatidylinositol-anchor biosynthesis.</text>
</comment>
<feature type="transmembrane region" description="Helical" evidence="10">
    <location>
        <begin position="322"/>
        <end position="342"/>
    </location>
</feature>
<dbReference type="EMBL" id="LFBV01000010">
    <property type="protein sequence ID" value="OKH91402.1"/>
    <property type="molecule type" value="Genomic_DNA"/>
</dbReference>
<keyword evidence="6 10" id="KW-0812">Transmembrane</keyword>
<keyword evidence="4" id="KW-0328">Glycosyltransferase</keyword>
<evidence type="ECO:0000256" key="8">
    <source>
        <dbReference type="ARBA" id="ARBA00022989"/>
    </source>
</evidence>
<dbReference type="Proteomes" id="UP000186455">
    <property type="component" value="Unassembled WGS sequence"/>
</dbReference>
<dbReference type="GO" id="GO:0016020">
    <property type="term" value="C:membrane"/>
    <property type="evidence" value="ECO:0007669"/>
    <property type="project" value="GOC"/>
</dbReference>
<keyword evidence="8 10" id="KW-1133">Transmembrane helix</keyword>
<gene>
    <name evidence="11" type="ORF">AB852_32550</name>
</gene>
<feature type="transmembrane region" description="Helical" evidence="10">
    <location>
        <begin position="246"/>
        <end position="268"/>
    </location>
</feature>
<evidence type="ECO:0000256" key="3">
    <source>
        <dbReference type="ARBA" id="ARBA00022502"/>
    </source>
</evidence>